<dbReference type="CDD" id="cd04301">
    <property type="entry name" value="NAT_SF"/>
    <property type="match status" value="1"/>
</dbReference>
<keyword evidence="2" id="KW-0808">Transferase</keyword>
<evidence type="ECO:0000259" key="1">
    <source>
        <dbReference type="PROSITE" id="PS51186"/>
    </source>
</evidence>
<dbReference type="Pfam" id="PF13673">
    <property type="entry name" value="Acetyltransf_10"/>
    <property type="match status" value="1"/>
</dbReference>
<name>A0A1T2KZ01_9GAMM</name>
<dbReference type="PROSITE" id="PS51186">
    <property type="entry name" value="GNAT"/>
    <property type="match status" value="1"/>
</dbReference>
<dbReference type="InterPro" id="IPR016181">
    <property type="entry name" value="Acyl_CoA_acyltransferase"/>
</dbReference>
<proteinExistence type="predicted"/>
<dbReference type="InterPro" id="IPR000182">
    <property type="entry name" value="GNAT_dom"/>
</dbReference>
<dbReference type="PANTHER" id="PTHR43451:SF1">
    <property type="entry name" value="ACETYLTRANSFERASE"/>
    <property type="match status" value="1"/>
</dbReference>
<keyword evidence="3" id="KW-1185">Reference proteome</keyword>
<dbReference type="Proteomes" id="UP000190198">
    <property type="component" value="Unassembled WGS sequence"/>
</dbReference>
<dbReference type="PANTHER" id="PTHR43451">
    <property type="entry name" value="ACETYLTRANSFERASE (GNAT) FAMILY PROTEIN"/>
    <property type="match status" value="1"/>
</dbReference>
<dbReference type="SUPFAM" id="SSF55729">
    <property type="entry name" value="Acyl-CoA N-acyltransferases (Nat)"/>
    <property type="match status" value="1"/>
</dbReference>
<reference evidence="2 3" key="1">
    <citation type="submission" date="2016-11" db="EMBL/GenBank/DDBJ databases">
        <title>Mixed transmission modes and dynamic genome evolution in an obligate animal-bacterial symbiosis.</title>
        <authorList>
            <person name="Russell S.L."/>
            <person name="Corbett-Detig R.B."/>
            <person name="Cavanaugh C.M."/>
        </authorList>
    </citation>
    <scope>NUCLEOTIDE SEQUENCE [LARGE SCALE GENOMIC DNA]</scope>
    <source>
        <strain evidence="2">Sp-SM6</strain>
    </source>
</reference>
<comment type="caution">
    <text evidence="2">The sequence shown here is derived from an EMBL/GenBank/DDBJ whole genome shotgun (WGS) entry which is preliminary data.</text>
</comment>
<organism evidence="2 3">
    <name type="scientific">Solemya elarraichensis gill symbiont</name>
    <dbReference type="NCBI Taxonomy" id="1918949"/>
    <lineage>
        <taxon>Bacteria</taxon>
        <taxon>Pseudomonadati</taxon>
        <taxon>Pseudomonadota</taxon>
        <taxon>Gammaproteobacteria</taxon>
        <taxon>sulfur-oxidizing symbionts</taxon>
    </lineage>
</organism>
<protein>
    <submittedName>
        <fullName evidence="2">GNAT family N-acetyltransferase</fullName>
    </submittedName>
</protein>
<sequence length="155" mass="17174">MKVRRYKTGEEEALWSLLYETAHSVNSKDYSPAQIDAWAPCEKDSFQWANRLKGTNPFVAEENGELIGFAELENNGHIDCFYAAHNWQGKGVGSALLRAIEAEASSQGISSLFAEASITAKGFFQNHGFSIEGEQTVSLRGERFTNYAVSKRISS</sequence>
<feature type="domain" description="N-acetyltransferase" evidence="1">
    <location>
        <begin position="1"/>
        <end position="154"/>
    </location>
</feature>
<dbReference type="Gene3D" id="3.40.630.30">
    <property type="match status" value="1"/>
</dbReference>
<evidence type="ECO:0000313" key="3">
    <source>
        <dbReference type="Proteomes" id="UP000190198"/>
    </source>
</evidence>
<dbReference type="EMBL" id="MPRK01000226">
    <property type="protein sequence ID" value="OOZ38069.1"/>
    <property type="molecule type" value="Genomic_DNA"/>
</dbReference>
<dbReference type="AlphaFoldDB" id="A0A1T2KZ01"/>
<evidence type="ECO:0000313" key="2">
    <source>
        <dbReference type="EMBL" id="OOZ38069.1"/>
    </source>
</evidence>
<dbReference type="OrthoDB" id="5355033at2"/>
<dbReference type="InterPro" id="IPR052564">
    <property type="entry name" value="N-acetyltrans/Recomb-assoc"/>
</dbReference>
<dbReference type="GO" id="GO:0016747">
    <property type="term" value="F:acyltransferase activity, transferring groups other than amino-acyl groups"/>
    <property type="evidence" value="ECO:0007669"/>
    <property type="project" value="InterPro"/>
</dbReference>
<accession>A0A1T2KZ01</accession>
<gene>
    <name evidence="2" type="ORF">BOW52_09445</name>
</gene>